<evidence type="ECO:0000313" key="16">
    <source>
        <dbReference type="Proteomes" id="UP000633619"/>
    </source>
</evidence>
<keyword evidence="4" id="KW-0645">Protease</keyword>
<dbReference type="GO" id="GO:0008270">
    <property type="term" value="F:zinc ion binding"/>
    <property type="evidence" value="ECO:0007669"/>
    <property type="project" value="InterPro"/>
</dbReference>
<feature type="chain" id="PRO_5034416882" description="carboxypeptidase T" evidence="13">
    <location>
        <begin position="30"/>
        <end position="433"/>
    </location>
</feature>
<gene>
    <name evidence="15" type="ORF">I8U20_05750</name>
</gene>
<dbReference type="SUPFAM" id="SSF53187">
    <property type="entry name" value="Zn-dependent exopeptidases"/>
    <property type="match status" value="1"/>
</dbReference>
<name>A0A8I1A5F3_THEIN</name>
<evidence type="ECO:0000256" key="4">
    <source>
        <dbReference type="ARBA" id="ARBA00022670"/>
    </source>
</evidence>
<evidence type="ECO:0000256" key="10">
    <source>
        <dbReference type="ARBA" id="ARBA00050859"/>
    </source>
</evidence>
<feature type="domain" description="Peptidase M14" evidence="14">
    <location>
        <begin position="110"/>
        <end position="415"/>
    </location>
</feature>
<comment type="similarity">
    <text evidence="2 12">Belongs to the peptidase M14 family.</text>
</comment>
<feature type="active site" description="Proton donor/acceptor" evidence="12">
    <location>
        <position position="379"/>
    </location>
</feature>
<keyword evidence="8" id="KW-0862">Zinc</keyword>
<dbReference type="FunFam" id="3.40.630.10:FF:000084">
    <property type="entry name" value="Carboxypeptidase B2"/>
    <property type="match status" value="1"/>
</dbReference>
<sequence>MLSRKKRWFSLTVSLMLLAAFPMTGFVNSATESLDENRFSTTGFYHIPEVKSKEQRTEIARTGASIEEVGADYVRVLATDTELKSLKEKGFQPKAEPVLGTLDFPDADSRYHNYDKMVKEIDQAVSDHGDIVRKFSIGKSYENRDLWAVKISDNVQEDEDEPEVLYASLHHAREHLTVEMALYLLHLYTDNYATDPRIKEIVDSREIYILFNMNPDGGEYDISTGKYQYWRKNRQPNSGSSSIGTDLNRNYGYQWGCCGGSSSNPSSETYRGQAPFSAPETAALRDFVNSRVINGEQQIKTAISFHTYSELILWPYGYTYENTPDDMSADDYQVFKTMGEAMAETNGYTPQQSSDLYITDGDMTDWAYGEHNIFAFTFEMYPKGTSGGGFYPPDEVIERETERNREAALYLAEQADCPYRVIGKEAQYCQAKD</sequence>
<dbReference type="InterPro" id="IPR057246">
    <property type="entry name" value="CARBOXYPEPT_ZN_1"/>
</dbReference>
<dbReference type="PANTHER" id="PTHR11705">
    <property type="entry name" value="PROTEASE FAMILY M14 CARBOXYPEPTIDASE A,B"/>
    <property type="match status" value="1"/>
</dbReference>
<keyword evidence="6 13" id="KW-0732">Signal</keyword>
<comment type="caution">
    <text evidence="15">The sequence shown here is derived from an EMBL/GenBank/DDBJ whole genome shotgun (WGS) entry which is preliminary data.</text>
</comment>
<dbReference type="GO" id="GO:0004181">
    <property type="term" value="F:metallocarboxypeptidase activity"/>
    <property type="evidence" value="ECO:0007669"/>
    <property type="project" value="InterPro"/>
</dbReference>
<evidence type="ECO:0000259" key="14">
    <source>
        <dbReference type="PROSITE" id="PS52035"/>
    </source>
</evidence>
<dbReference type="AlphaFoldDB" id="A0A8I1A5F3"/>
<dbReference type="GO" id="GO:0006508">
    <property type="term" value="P:proteolysis"/>
    <property type="evidence" value="ECO:0007669"/>
    <property type="project" value="UniProtKB-KW"/>
</dbReference>
<dbReference type="EMBL" id="JAECVW010000002">
    <property type="protein sequence ID" value="MBH8594833.1"/>
    <property type="molecule type" value="Genomic_DNA"/>
</dbReference>
<dbReference type="SMART" id="SM00631">
    <property type="entry name" value="Zn_pept"/>
    <property type="match status" value="1"/>
</dbReference>
<keyword evidence="3 15" id="KW-0121">Carboxypeptidase</keyword>
<evidence type="ECO:0000256" key="7">
    <source>
        <dbReference type="ARBA" id="ARBA00022801"/>
    </source>
</evidence>
<dbReference type="Pfam" id="PF00246">
    <property type="entry name" value="Peptidase_M14"/>
    <property type="match status" value="1"/>
</dbReference>
<accession>A0A8I1A5F3</accession>
<evidence type="ECO:0000256" key="12">
    <source>
        <dbReference type="PROSITE-ProRule" id="PRU01379"/>
    </source>
</evidence>
<keyword evidence="5" id="KW-0479">Metal-binding</keyword>
<dbReference type="Proteomes" id="UP000633619">
    <property type="component" value="Unassembled WGS sequence"/>
</dbReference>
<evidence type="ECO:0000256" key="9">
    <source>
        <dbReference type="ARBA" id="ARBA00023049"/>
    </source>
</evidence>
<protein>
    <recommendedName>
        <fullName evidence="11">carboxypeptidase T</fullName>
        <ecNumber evidence="11">3.4.17.18</ecNumber>
    </recommendedName>
</protein>
<proteinExistence type="inferred from homology"/>
<evidence type="ECO:0000256" key="6">
    <source>
        <dbReference type="ARBA" id="ARBA00022729"/>
    </source>
</evidence>
<evidence type="ECO:0000256" key="13">
    <source>
        <dbReference type="SAM" id="SignalP"/>
    </source>
</evidence>
<evidence type="ECO:0000256" key="11">
    <source>
        <dbReference type="ARBA" id="ARBA00066554"/>
    </source>
</evidence>
<dbReference type="PROSITE" id="PS00133">
    <property type="entry name" value="CARBOXYPEPT_ZN_2"/>
    <property type="match status" value="1"/>
</dbReference>
<dbReference type="Gene3D" id="3.40.630.10">
    <property type="entry name" value="Zn peptidases"/>
    <property type="match status" value="1"/>
</dbReference>
<dbReference type="PROSITE" id="PS52035">
    <property type="entry name" value="PEPTIDASE_M14"/>
    <property type="match status" value="1"/>
</dbReference>
<dbReference type="InterPro" id="IPR057247">
    <property type="entry name" value="CARBOXYPEPT_ZN_2"/>
</dbReference>
<keyword evidence="9" id="KW-0482">Metalloprotease</keyword>
<evidence type="ECO:0000313" key="15">
    <source>
        <dbReference type="EMBL" id="MBH8594833.1"/>
    </source>
</evidence>
<feature type="signal peptide" evidence="13">
    <location>
        <begin position="1"/>
        <end position="29"/>
    </location>
</feature>
<evidence type="ECO:0000256" key="8">
    <source>
        <dbReference type="ARBA" id="ARBA00022833"/>
    </source>
</evidence>
<reference evidence="15 16" key="1">
    <citation type="submission" date="2020-12" db="EMBL/GenBank/DDBJ databases">
        <title>WGS of Thermoactinomyces spp.</title>
        <authorList>
            <person name="Cheng K."/>
        </authorList>
    </citation>
    <scope>NUCLEOTIDE SEQUENCE [LARGE SCALE GENOMIC DNA]</scope>
    <source>
        <strain evidence="16">CICC 10671\DSM 43846</strain>
    </source>
</reference>
<dbReference type="EC" id="3.4.17.18" evidence="11"/>
<dbReference type="PANTHER" id="PTHR11705:SF143">
    <property type="entry name" value="SLL0236 PROTEIN"/>
    <property type="match status" value="1"/>
</dbReference>
<comment type="cofactor">
    <cofactor evidence="1">
        <name>Zn(2+)</name>
        <dbReference type="ChEBI" id="CHEBI:29105"/>
    </cofactor>
</comment>
<evidence type="ECO:0000256" key="1">
    <source>
        <dbReference type="ARBA" id="ARBA00001947"/>
    </source>
</evidence>
<evidence type="ECO:0000256" key="3">
    <source>
        <dbReference type="ARBA" id="ARBA00022645"/>
    </source>
</evidence>
<dbReference type="RefSeq" id="WP_181732490.1">
    <property type="nucleotide sequence ID" value="NZ_JACEIR010000008.1"/>
</dbReference>
<evidence type="ECO:0000256" key="5">
    <source>
        <dbReference type="ARBA" id="ARBA00022723"/>
    </source>
</evidence>
<dbReference type="InterPro" id="IPR000834">
    <property type="entry name" value="Peptidase_M14"/>
</dbReference>
<dbReference type="InterPro" id="IPR033810">
    <property type="entry name" value="Carboxypeptidase_T"/>
</dbReference>
<organism evidence="15 16">
    <name type="scientific">Thermoactinomyces intermedius</name>
    <dbReference type="NCBI Taxonomy" id="2024"/>
    <lineage>
        <taxon>Bacteria</taxon>
        <taxon>Bacillati</taxon>
        <taxon>Bacillota</taxon>
        <taxon>Bacilli</taxon>
        <taxon>Bacillales</taxon>
        <taxon>Thermoactinomycetaceae</taxon>
        <taxon>Thermoactinomyces</taxon>
    </lineage>
</organism>
<dbReference type="GO" id="GO:0005615">
    <property type="term" value="C:extracellular space"/>
    <property type="evidence" value="ECO:0007669"/>
    <property type="project" value="TreeGrafter"/>
</dbReference>
<dbReference type="PRINTS" id="PR00765">
    <property type="entry name" value="CRBOXYPTASEA"/>
</dbReference>
<comment type="catalytic activity">
    <reaction evidence="10">
        <text>Releases a C-terminal residue, which may be hydrophobic or positively charged.</text>
        <dbReference type="EC" id="3.4.17.18"/>
    </reaction>
</comment>
<dbReference type="PROSITE" id="PS00132">
    <property type="entry name" value="CARBOXYPEPT_ZN_1"/>
    <property type="match status" value="1"/>
</dbReference>
<evidence type="ECO:0000256" key="2">
    <source>
        <dbReference type="ARBA" id="ARBA00005988"/>
    </source>
</evidence>
<dbReference type="CDD" id="cd03859">
    <property type="entry name" value="M14_CPT"/>
    <property type="match status" value="1"/>
</dbReference>
<keyword evidence="16" id="KW-1185">Reference proteome</keyword>
<keyword evidence="7" id="KW-0378">Hydrolase</keyword>